<name>A0AAU6W275_9VIRU</name>
<dbReference type="EMBL" id="PP179325">
    <property type="protein sequence ID" value="XAI70657.1"/>
    <property type="molecule type" value="Genomic_DNA"/>
</dbReference>
<evidence type="ECO:0000313" key="1">
    <source>
        <dbReference type="EMBL" id="XAI70657.1"/>
    </source>
</evidence>
<protein>
    <submittedName>
        <fullName evidence="1">Uncharacterized protein</fullName>
    </submittedName>
</protein>
<organism evidence="1">
    <name type="scientific">Pseudomonas phage Touem01</name>
    <dbReference type="NCBI Taxonomy" id="3138548"/>
    <lineage>
        <taxon>Viruses</taxon>
    </lineage>
</organism>
<reference evidence="1" key="1">
    <citation type="journal article" date="2024" name="J. Gen. Virol.">
        <title>Novel phages of Pseudomonas syringae unveil numerous potential auxiliary metabolic genes.</title>
        <authorList>
            <person name="Feltin C."/>
            <person name="Garneau J.R."/>
            <person name="Morris C.E."/>
            <person name="Berard A."/>
            <person name="Torres-Barcelo C."/>
        </authorList>
    </citation>
    <scope>NUCLEOTIDE SEQUENCE</scope>
</reference>
<sequence>MQHSGTTYFEHPLMPGRPMFRCDGMRADLQVEKCAEMWREANGKTPPERLAKCRNCPIGAAHAGEAEFDVSVLRGSGICSRCHRGGMRLIGADICVSCWNRAREVVVGRNAKGKPPSIHPPMEPREIRVRTGGETIVIKRGLSISTDELVVAALRDCTRQAFFAFHASRGKIPISIQGELF</sequence>
<accession>A0AAU6W275</accession>
<gene>
    <name evidence="1" type="ORF">Touem01_00128</name>
</gene>
<proteinExistence type="predicted"/>